<dbReference type="Proteomes" id="UP001062846">
    <property type="component" value="Chromosome 13"/>
</dbReference>
<comment type="caution">
    <text evidence="1">The sequence shown here is derived from an EMBL/GenBank/DDBJ whole genome shotgun (WGS) entry which is preliminary data.</text>
</comment>
<name>A0ACC0LA56_RHOML</name>
<evidence type="ECO:0000313" key="2">
    <source>
        <dbReference type="Proteomes" id="UP001062846"/>
    </source>
</evidence>
<protein>
    <submittedName>
        <fullName evidence="1">Uncharacterized protein</fullName>
    </submittedName>
</protein>
<dbReference type="EMBL" id="CM046400">
    <property type="protein sequence ID" value="KAI8525442.1"/>
    <property type="molecule type" value="Genomic_DNA"/>
</dbReference>
<organism evidence="1 2">
    <name type="scientific">Rhododendron molle</name>
    <name type="common">Chinese azalea</name>
    <name type="synonym">Azalea mollis</name>
    <dbReference type="NCBI Taxonomy" id="49168"/>
    <lineage>
        <taxon>Eukaryota</taxon>
        <taxon>Viridiplantae</taxon>
        <taxon>Streptophyta</taxon>
        <taxon>Embryophyta</taxon>
        <taxon>Tracheophyta</taxon>
        <taxon>Spermatophyta</taxon>
        <taxon>Magnoliopsida</taxon>
        <taxon>eudicotyledons</taxon>
        <taxon>Gunneridae</taxon>
        <taxon>Pentapetalae</taxon>
        <taxon>asterids</taxon>
        <taxon>Ericales</taxon>
        <taxon>Ericaceae</taxon>
        <taxon>Ericoideae</taxon>
        <taxon>Rhodoreae</taxon>
        <taxon>Rhododendron</taxon>
    </lineage>
</organism>
<proteinExistence type="predicted"/>
<keyword evidence="2" id="KW-1185">Reference proteome</keyword>
<gene>
    <name evidence="1" type="ORF">RHMOL_Rhmol13G0230600</name>
</gene>
<sequence>MIFEWVSENLFQWLDKISKVPHFVFDRYVEGMAPVFSRSAWPCVWHLIQNDLVHGWGMDMKLGYCAQGGRSENIGVVDSEYVLHQGIKSLGGAAAETPSNPEMSTKKPTVDVRTEVRQQHQ</sequence>
<reference evidence="1" key="1">
    <citation type="submission" date="2022-02" db="EMBL/GenBank/DDBJ databases">
        <title>Plant Genome Project.</title>
        <authorList>
            <person name="Zhang R.-G."/>
        </authorList>
    </citation>
    <scope>NUCLEOTIDE SEQUENCE</scope>
    <source>
        <strain evidence="1">AT1</strain>
    </source>
</reference>
<accession>A0ACC0LA56</accession>
<evidence type="ECO:0000313" key="1">
    <source>
        <dbReference type="EMBL" id="KAI8525442.1"/>
    </source>
</evidence>